<keyword evidence="3" id="KW-1185">Reference proteome</keyword>
<dbReference type="InterPro" id="IPR055469">
    <property type="entry name" value="DUF7041"/>
</dbReference>
<dbReference type="PANTHER" id="PTHR33327">
    <property type="entry name" value="ENDONUCLEASE"/>
    <property type="match status" value="1"/>
</dbReference>
<proteinExistence type="predicted"/>
<sequence>MAQRALGSSDTGSENMGYLFMPTLNEVEDDPGFDGLPTFLAQAVWPRSPPALVGNTLQQILHIMTEVTDPPILSMEHMRIGITRACRLMARSECGRAGQPAGFTLPPFWRTDPPLWFASAEAQFLIHRVDAQEIRFAHVVSALQPDVTKELRELILTPPSDRPYETIKERLCSMTDSLREQHIQLQVADEQLGADKPTDFLRRLQEKLGPTCRDDELKTVFIQKLPICTQQVLEPVSQELNVVKLAQLADRIAAQTEQDKANQNEPQCSVRVQIHQLNETLQDLKSVVRQLSHYITITNKVCDLNGNGIKICWYHRRYGGKAFKCARSCALSHTFTSTARHLSGNQD</sequence>
<dbReference type="PANTHER" id="PTHR33327:SF3">
    <property type="entry name" value="RNA-DIRECTED DNA POLYMERASE"/>
    <property type="match status" value="1"/>
</dbReference>
<dbReference type="EMBL" id="UZAN01042726">
    <property type="protein sequence ID" value="VDP76636.1"/>
    <property type="molecule type" value="Genomic_DNA"/>
</dbReference>
<accession>A0A3P8KD76</accession>
<name>A0A3P8KD76_9TREM</name>
<feature type="domain" description="DUF7041" evidence="1">
    <location>
        <begin position="105"/>
        <end position="184"/>
    </location>
</feature>
<dbReference type="Pfam" id="PF23055">
    <property type="entry name" value="DUF7041"/>
    <property type="match status" value="1"/>
</dbReference>
<evidence type="ECO:0000313" key="2">
    <source>
        <dbReference type="EMBL" id="VDP76636.1"/>
    </source>
</evidence>
<gene>
    <name evidence="2" type="ORF">ECPE_LOCUS5823</name>
</gene>
<organism evidence="2 3">
    <name type="scientific">Echinostoma caproni</name>
    <dbReference type="NCBI Taxonomy" id="27848"/>
    <lineage>
        <taxon>Eukaryota</taxon>
        <taxon>Metazoa</taxon>
        <taxon>Spiralia</taxon>
        <taxon>Lophotrochozoa</taxon>
        <taxon>Platyhelminthes</taxon>
        <taxon>Trematoda</taxon>
        <taxon>Digenea</taxon>
        <taxon>Plagiorchiida</taxon>
        <taxon>Echinostomata</taxon>
        <taxon>Echinostomatoidea</taxon>
        <taxon>Echinostomatidae</taxon>
        <taxon>Echinostoma</taxon>
    </lineage>
</organism>
<reference evidence="2 3" key="1">
    <citation type="submission" date="2018-11" db="EMBL/GenBank/DDBJ databases">
        <authorList>
            <consortium name="Pathogen Informatics"/>
        </authorList>
    </citation>
    <scope>NUCLEOTIDE SEQUENCE [LARGE SCALE GENOMIC DNA]</scope>
    <source>
        <strain evidence="2 3">Egypt</strain>
    </source>
</reference>
<dbReference type="Gene3D" id="3.90.79.10">
    <property type="entry name" value="Nucleoside Triphosphate Pyrophosphohydrolase"/>
    <property type="match status" value="1"/>
</dbReference>
<dbReference type="Proteomes" id="UP000272942">
    <property type="component" value="Unassembled WGS sequence"/>
</dbReference>
<evidence type="ECO:0000313" key="3">
    <source>
        <dbReference type="Proteomes" id="UP000272942"/>
    </source>
</evidence>
<dbReference type="OrthoDB" id="6251906at2759"/>
<protein>
    <recommendedName>
        <fullName evidence="1">DUF7041 domain-containing protein</fullName>
    </recommendedName>
</protein>
<dbReference type="AlphaFoldDB" id="A0A3P8KD76"/>
<evidence type="ECO:0000259" key="1">
    <source>
        <dbReference type="Pfam" id="PF23055"/>
    </source>
</evidence>